<reference evidence="2" key="1">
    <citation type="submission" date="2022-10" db="EMBL/GenBank/DDBJ databases">
        <title>The complete genomes of actinobacterial strains from the NBC collection.</title>
        <authorList>
            <person name="Joergensen T.S."/>
            <person name="Alvarez Arevalo M."/>
            <person name="Sterndorff E.B."/>
            <person name="Faurdal D."/>
            <person name="Vuksanovic O."/>
            <person name="Mourched A.-S."/>
            <person name="Charusanti P."/>
            <person name="Shaw S."/>
            <person name="Blin K."/>
            <person name="Weber T."/>
        </authorList>
    </citation>
    <scope>NUCLEOTIDE SEQUENCE</scope>
    <source>
        <strain evidence="2">NBC 00180</strain>
    </source>
</reference>
<dbReference type="EMBL" id="CP108140">
    <property type="protein sequence ID" value="WTP87794.1"/>
    <property type="molecule type" value="Genomic_DNA"/>
</dbReference>
<evidence type="ECO:0000313" key="2">
    <source>
        <dbReference type="EMBL" id="WTP87794.1"/>
    </source>
</evidence>
<feature type="signal peptide" evidence="1">
    <location>
        <begin position="1"/>
        <end position="29"/>
    </location>
</feature>
<accession>A0AAU1I1U4</accession>
<keyword evidence="1" id="KW-0732">Signal</keyword>
<feature type="chain" id="PRO_5043759665" description="Secreted protein" evidence="1">
    <location>
        <begin position="30"/>
        <end position="116"/>
    </location>
</feature>
<organism evidence="2">
    <name type="scientific">Streptomyces sp. NBC_00180</name>
    <dbReference type="NCBI Taxonomy" id="2903632"/>
    <lineage>
        <taxon>Bacteria</taxon>
        <taxon>Bacillati</taxon>
        <taxon>Actinomycetota</taxon>
        <taxon>Actinomycetes</taxon>
        <taxon>Kitasatosporales</taxon>
        <taxon>Streptomycetaceae</taxon>
        <taxon>Streptomyces</taxon>
    </lineage>
</organism>
<name>A0AAU1I1U4_9ACTN</name>
<dbReference type="AlphaFoldDB" id="A0AAU1I1U4"/>
<gene>
    <name evidence="2" type="ORF">OG477_21615</name>
</gene>
<sequence>MIGRQKIATVSGILGALAVIYSGAAPAYADDDPKGACTLTAQGDIVCVKKSEVVRNDKRNGYVVKQKHDCSTTERPHFALPEDRMLEGGSTTSGPVVECNNRAKLPKGVKLPKFDF</sequence>
<evidence type="ECO:0008006" key="3">
    <source>
        <dbReference type="Google" id="ProtNLM"/>
    </source>
</evidence>
<proteinExistence type="predicted"/>
<evidence type="ECO:0000256" key="1">
    <source>
        <dbReference type="SAM" id="SignalP"/>
    </source>
</evidence>
<protein>
    <recommendedName>
        <fullName evidence="3">Secreted protein</fullName>
    </recommendedName>
</protein>